<feature type="transmembrane region" description="Helical" evidence="7">
    <location>
        <begin position="281"/>
        <end position="304"/>
    </location>
</feature>
<feature type="transmembrane region" description="Helical" evidence="7">
    <location>
        <begin position="249"/>
        <end position="269"/>
    </location>
</feature>
<dbReference type="InterPro" id="IPR013657">
    <property type="entry name" value="SCL35B1-4/HUT1"/>
</dbReference>
<proteinExistence type="predicted"/>
<name>A0A7S4DS63_9EUKA</name>
<dbReference type="GO" id="GO:0046964">
    <property type="term" value="F:3'-phosphoadenosine 5'-phosphosulfate transmembrane transporter activity"/>
    <property type="evidence" value="ECO:0007669"/>
    <property type="project" value="TreeGrafter"/>
</dbReference>
<protein>
    <submittedName>
        <fullName evidence="8">Uncharacterized protein</fullName>
    </submittedName>
</protein>
<dbReference type="GO" id="GO:0005789">
    <property type="term" value="C:endoplasmic reticulum membrane"/>
    <property type="evidence" value="ECO:0007669"/>
    <property type="project" value="TreeGrafter"/>
</dbReference>
<keyword evidence="3 7" id="KW-0812">Transmembrane</keyword>
<feature type="transmembrane region" description="Helical" evidence="7">
    <location>
        <begin position="193"/>
        <end position="214"/>
    </location>
</feature>
<sequence>MAGSAARGEEAIWNFIYGLLLSAFVAAALRALSKFLDPRGAKETYGFFVDCILFDDNEGKVDDTTSKESDSSTFKTSSSSSSSSPQSGDRPLPRATRGGDVQASQPGATSAKLFSWLSDTPSIQRSAHLISCALGLIIAFLIYGVQQEKIMTADYNGEPFREPNFLIFGTRFMASMIAIGVCLCKNQLRTRSALYKFSFCSISNILSSFCQFTSLQFLSFPVLQVAKSCKTLAVLLVSFMVLGKRFPPFEYAVALIVMIGAGAFFYIYAETTKGGEGALNWPVGLTFLVLFILLDGFTNVWQGFLSKKYKTTQWQMMLGVNFWSMTLTLLIQGADNTLGSTTAR</sequence>
<accession>A0A7S4DS63</accession>
<evidence type="ECO:0000256" key="5">
    <source>
        <dbReference type="ARBA" id="ARBA00023136"/>
    </source>
</evidence>
<gene>
    <name evidence="8" type="ORF">LGLO00237_LOCUS18835</name>
</gene>
<dbReference type="PANTHER" id="PTHR10778:SF13">
    <property type="entry name" value="ADENOSINE 3'-PHOSPHO 5'-PHOSPHOSULFATE TRANSPORTER 1"/>
    <property type="match status" value="1"/>
</dbReference>
<feature type="transmembrane region" description="Helical" evidence="7">
    <location>
        <begin position="127"/>
        <end position="145"/>
    </location>
</feature>
<comment type="subcellular location">
    <subcellularLocation>
        <location evidence="1">Membrane</location>
        <topology evidence="1">Multi-pass membrane protein</topology>
    </subcellularLocation>
</comment>
<evidence type="ECO:0000256" key="3">
    <source>
        <dbReference type="ARBA" id="ARBA00022692"/>
    </source>
</evidence>
<organism evidence="8">
    <name type="scientific">Lotharella globosa</name>
    <dbReference type="NCBI Taxonomy" id="91324"/>
    <lineage>
        <taxon>Eukaryota</taxon>
        <taxon>Sar</taxon>
        <taxon>Rhizaria</taxon>
        <taxon>Cercozoa</taxon>
        <taxon>Chlorarachniophyceae</taxon>
        <taxon>Lotharella</taxon>
    </lineage>
</organism>
<evidence type="ECO:0000256" key="6">
    <source>
        <dbReference type="SAM" id="MobiDB-lite"/>
    </source>
</evidence>
<dbReference type="Pfam" id="PF08449">
    <property type="entry name" value="UAA"/>
    <property type="match status" value="1"/>
</dbReference>
<feature type="transmembrane region" description="Helical" evidence="7">
    <location>
        <begin position="12"/>
        <end position="32"/>
    </location>
</feature>
<dbReference type="GO" id="GO:0000139">
    <property type="term" value="C:Golgi membrane"/>
    <property type="evidence" value="ECO:0007669"/>
    <property type="project" value="TreeGrafter"/>
</dbReference>
<feature type="compositionally biased region" description="Low complexity" evidence="6">
    <location>
        <begin position="71"/>
        <end position="84"/>
    </location>
</feature>
<keyword evidence="4 7" id="KW-1133">Transmembrane helix</keyword>
<reference evidence="8" key="1">
    <citation type="submission" date="2021-01" db="EMBL/GenBank/DDBJ databases">
        <authorList>
            <person name="Corre E."/>
            <person name="Pelletier E."/>
            <person name="Niang G."/>
            <person name="Scheremetjew M."/>
            <person name="Finn R."/>
            <person name="Kale V."/>
            <person name="Holt S."/>
            <person name="Cochrane G."/>
            <person name="Meng A."/>
            <person name="Brown T."/>
            <person name="Cohen L."/>
        </authorList>
    </citation>
    <scope>NUCLEOTIDE SEQUENCE</scope>
    <source>
        <strain evidence="8">CCCM811</strain>
    </source>
</reference>
<keyword evidence="2" id="KW-0813">Transport</keyword>
<evidence type="ECO:0000256" key="2">
    <source>
        <dbReference type="ARBA" id="ARBA00022448"/>
    </source>
</evidence>
<feature type="transmembrane region" description="Helical" evidence="7">
    <location>
        <begin position="316"/>
        <end position="334"/>
    </location>
</feature>
<dbReference type="EMBL" id="HBIV01026262">
    <property type="protein sequence ID" value="CAE0667214.1"/>
    <property type="molecule type" value="Transcribed_RNA"/>
</dbReference>
<feature type="transmembrane region" description="Helical" evidence="7">
    <location>
        <begin position="220"/>
        <end position="242"/>
    </location>
</feature>
<keyword evidence="5 7" id="KW-0472">Membrane</keyword>
<feature type="transmembrane region" description="Helical" evidence="7">
    <location>
        <begin position="165"/>
        <end position="184"/>
    </location>
</feature>
<dbReference type="AlphaFoldDB" id="A0A7S4DS63"/>
<evidence type="ECO:0000256" key="1">
    <source>
        <dbReference type="ARBA" id="ARBA00004141"/>
    </source>
</evidence>
<dbReference type="PANTHER" id="PTHR10778">
    <property type="entry name" value="SOLUTE CARRIER FAMILY 35 MEMBER B"/>
    <property type="match status" value="1"/>
</dbReference>
<evidence type="ECO:0000256" key="4">
    <source>
        <dbReference type="ARBA" id="ARBA00022989"/>
    </source>
</evidence>
<evidence type="ECO:0000256" key="7">
    <source>
        <dbReference type="SAM" id="Phobius"/>
    </source>
</evidence>
<feature type="region of interest" description="Disordered" evidence="6">
    <location>
        <begin position="62"/>
        <end position="107"/>
    </location>
</feature>
<evidence type="ECO:0000313" key="8">
    <source>
        <dbReference type="EMBL" id="CAE0667214.1"/>
    </source>
</evidence>